<dbReference type="Pfam" id="PF00044">
    <property type="entry name" value="Gp_dh_N"/>
    <property type="match status" value="1"/>
</dbReference>
<protein>
    <recommendedName>
        <fullName evidence="4">Glyceraldehyde-3-phosphate dehydrogenase</fullName>
        <ecNumber evidence="4">1.2.1.-</ecNumber>
    </recommendedName>
</protein>
<name>A0ABY8UVI4_9BACI</name>
<accession>A0ABY8UVI4</accession>
<dbReference type="InterPro" id="IPR020828">
    <property type="entry name" value="GlycerAld_3-P_DH_NAD(P)-bd"/>
</dbReference>
<dbReference type="InterPro" id="IPR020831">
    <property type="entry name" value="GlycerAld/Erythrose_P_DH"/>
</dbReference>
<proteinExistence type="inferred from homology"/>
<dbReference type="Gene3D" id="3.40.50.720">
    <property type="entry name" value="NAD(P)-binding Rossmann-like Domain"/>
    <property type="match status" value="1"/>
</dbReference>
<evidence type="ECO:0000313" key="7">
    <source>
        <dbReference type="Proteomes" id="UP001236652"/>
    </source>
</evidence>
<dbReference type="CDD" id="cd18126">
    <property type="entry name" value="GAPDH_I_C"/>
    <property type="match status" value="1"/>
</dbReference>
<evidence type="ECO:0000256" key="2">
    <source>
        <dbReference type="ARBA" id="ARBA00023002"/>
    </source>
</evidence>
<evidence type="ECO:0000256" key="1">
    <source>
        <dbReference type="ARBA" id="ARBA00007406"/>
    </source>
</evidence>
<dbReference type="SMART" id="SM00846">
    <property type="entry name" value="Gp_dh_N"/>
    <property type="match status" value="1"/>
</dbReference>
<dbReference type="InterPro" id="IPR020830">
    <property type="entry name" value="GlycerAld_3-P_DH_AS"/>
</dbReference>
<dbReference type="SUPFAM" id="SSF55347">
    <property type="entry name" value="Glyceraldehyde-3-phosphate dehydrogenase-like, C-terminal domain"/>
    <property type="match status" value="1"/>
</dbReference>
<dbReference type="InterPro" id="IPR020829">
    <property type="entry name" value="GlycerAld_3-P_DH_cat"/>
</dbReference>
<keyword evidence="7" id="KW-1185">Reference proteome</keyword>
<dbReference type="PIRSF" id="PIRSF000149">
    <property type="entry name" value="GAP_DH"/>
    <property type="match status" value="1"/>
</dbReference>
<dbReference type="EC" id="1.2.1.-" evidence="4"/>
<evidence type="ECO:0000256" key="3">
    <source>
        <dbReference type="RuleBase" id="RU000397"/>
    </source>
</evidence>
<dbReference type="PRINTS" id="PR00078">
    <property type="entry name" value="G3PDHDRGNASE"/>
</dbReference>
<dbReference type="EMBL" id="CP126446">
    <property type="protein sequence ID" value="WIF97183.1"/>
    <property type="molecule type" value="Genomic_DNA"/>
</dbReference>
<organism evidence="6 7">
    <name type="scientific">Pontibacillus chungwhensis</name>
    <dbReference type="NCBI Taxonomy" id="265426"/>
    <lineage>
        <taxon>Bacteria</taxon>
        <taxon>Bacillati</taxon>
        <taxon>Bacillota</taxon>
        <taxon>Bacilli</taxon>
        <taxon>Bacillales</taxon>
        <taxon>Bacillaceae</taxon>
        <taxon>Pontibacillus</taxon>
    </lineage>
</organism>
<dbReference type="PROSITE" id="PS00071">
    <property type="entry name" value="GAPDH"/>
    <property type="match status" value="1"/>
</dbReference>
<feature type="domain" description="Glyceraldehyde 3-phosphate dehydrogenase NAD(P) binding" evidence="5">
    <location>
        <begin position="3"/>
        <end position="152"/>
    </location>
</feature>
<sequence>MKSRVAINGFGRIGRMVFRQAILDKQVEVVAINASYPPETLAHLIKYDSVHGHFQGEVKALEDGLEIDGKKVHLFASRDPLKLPWKEYEVDIVIEATGKFKTKETAGQHIEAGAKKVVITAPGKEVDATIVMGVNESVYNDKEHDVLSNASCTTNCLAPVVKVLDEQFGIENGLMTTVHAFTNDQKNLDNPHKDLRRARGCTQSIIPTSTGAAKALGEVIPHLNGKMHGMALRVPTPNVSLVDLVVDVKRDVSADQINQAFLHASKNDLKGILHYSDEPLVSVDYTTSEYSSIIDGLSTIVMDDRKVKVLAWYDNEWGYSKRVLDLVKFVGTHLAARKEARVS</sequence>
<dbReference type="Gene3D" id="3.30.360.10">
    <property type="entry name" value="Dihydrodipicolinate Reductase, domain 2"/>
    <property type="match status" value="1"/>
</dbReference>
<reference evidence="6 7" key="1">
    <citation type="submission" date="2023-05" db="EMBL/GenBank/DDBJ databases">
        <title>Comparative genomics reveals the evidence of polycyclic aromatic hydrocarbons degradation in moderately halophilic genus Pontibacillus.</title>
        <authorList>
            <person name="Yang H."/>
            <person name="Qian Z."/>
        </authorList>
    </citation>
    <scope>NUCLEOTIDE SEQUENCE [LARGE SCALE GENOMIC DNA]</scope>
    <source>
        <strain evidence="7">HN14</strain>
    </source>
</reference>
<evidence type="ECO:0000259" key="5">
    <source>
        <dbReference type="SMART" id="SM00846"/>
    </source>
</evidence>
<dbReference type="Pfam" id="PF02800">
    <property type="entry name" value="Gp_dh_C"/>
    <property type="match status" value="1"/>
</dbReference>
<dbReference type="PANTHER" id="PTHR43148">
    <property type="entry name" value="GLYCERALDEHYDE-3-PHOSPHATE DEHYDROGENASE 2"/>
    <property type="match status" value="1"/>
</dbReference>
<gene>
    <name evidence="6" type="ORF">QNI29_15750</name>
</gene>
<evidence type="ECO:0000313" key="6">
    <source>
        <dbReference type="EMBL" id="WIF97183.1"/>
    </source>
</evidence>
<dbReference type="Proteomes" id="UP001236652">
    <property type="component" value="Chromosome"/>
</dbReference>
<dbReference type="CDD" id="cd05214">
    <property type="entry name" value="GAPDH_I_N"/>
    <property type="match status" value="1"/>
</dbReference>
<evidence type="ECO:0000256" key="4">
    <source>
        <dbReference type="RuleBase" id="RU361160"/>
    </source>
</evidence>
<comment type="similarity">
    <text evidence="1 3">Belongs to the glyceraldehyde-3-phosphate dehydrogenase family.</text>
</comment>
<dbReference type="SUPFAM" id="SSF51735">
    <property type="entry name" value="NAD(P)-binding Rossmann-fold domains"/>
    <property type="match status" value="1"/>
</dbReference>
<dbReference type="NCBIfam" id="NF005830">
    <property type="entry name" value="PRK07729.1"/>
    <property type="match status" value="1"/>
</dbReference>
<dbReference type="InterPro" id="IPR006424">
    <property type="entry name" value="Glyceraldehyde-3-P_DH_1"/>
</dbReference>
<dbReference type="NCBIfam" id="TIGR01534">
    <property type="entry name" value="GAPDH-I"/>
    <property type="match status" value="1"/>
</dbReference>
<dbReference type="RefSeq" id="WP_231417427.1">
    <property type="nucleotide sequence ID" value="NZ_CP126446.1"/>
</dbReference>
<dbReference type="InterPro" id="IPR036291">
    <property type="entry name" value="NAD(P)-bd_dom_sf"/>
</dbReference>
<keyword evidence="2 4" id="KW-0560">Oxidoreductase</keyword>